<evidence type="ECO:0000259" key="8">
    <source>
        <dbReference type="SMART" id="SM00881"/>
    </source>
</evidence>
<evidence type="ECO:0000256" key="4">
    <source>
        <dbReference type="ARBA" id="ARBA00023027"/>
    </source>
</evidence>
<organism evidence="9 10">
    <name type="scientific">candidate division WOR-1 bacterium RIFOXYC2_FULL_41_25</name>
    <dbReference type="NCBI Taxonomy" id="1802586"/>
    <lineage>
        <taxon>Bacteria</taxon>
        <taxon>Bacillati</taxon>
        <taxon>Saganbacteria</taxon>
    </lineage>
</organism>
<sequence>MKKIIPRKTIQRLLLYYRYLLFLLQQGTKNISSTSFADILEISAAQLRKDLSYFGKFGTQGAGYDVLALRDEIAKILGIDKERKVCIVGLGNLGLALLGYKGFASLGFVVTAIFDNSPQKIGRKIKGFACYDIKELIPVVKNNKIEIALLTVPSEAAQEVARRMEDAGIKAILNFTPVKLSLSKKIKINNVDLAAELKTLSYFL</sequence>
<dbReference type="EMBL" id="MEUI01000021">
    <property type="protein sequence ID" value="OGC34189.1"/>
    <property type="molecule type" value="Genomic_DNA"/>
</dbReference>
<comment type="subcellular location">
    <subcellularLocation>
        <location evidence="7">Cytoplasm</location>
    </subcellularLocation>
</comment>
<dbReference type="Pfam" id="PF02629">
    <property type="entry name" value="CoA_binding"/>
    <property type="match status" value="1"/>
</dbReference>
<dbReference type="NCBIfam" id="NF003995">
    <property type="entry name" value="PRK05472.2-4"/>
    <property type="match status" value="1"/>
</dbReference>
<comment type="similarity">
    <text evidence="7">Belongs to the transcriptional regulatory Rex family.</text>
</comment>
<keyword evidence="4 7" id="KW-0520">NAD</keyword>
<name>A0A1F4TNP3_UNCSA</name>
<dbReference type="InterPro" id="IPR022876">
    <property type="entry name" value="Tscrpt_rep_Rex"/>
</dbReference>
<dbReference type="InterPro" id="IPR036388">
    <property type="entry name" value="WH-like_DNA-bd_sf"/>
</dbReference>
<dbReference type="InterPro" id="IPR009718">
    <property type="entry name" value="Rex_DNA-bd_C_dom"/>
</dbReference>
<dbReference type="GO" id="GO:0003677">
    <property type="term" value="F:DNA binding"/>
    <property type="evidence" value="ECO:0007669"/>
    <property type="project" value="UniProtKB-UniRule"/>
</dbReference>
<dbReference type="NCBIfam" id="NF003994">
    <property type="entry name" value="PRK05472.2-3"/>
    <property type="match status" value="1"/>
</dbReference>
<dbReference type="GO" id="GO:0045892">
    <property type="term" value="P:negative regulation of DNA-templated transcription"/>
    <property type="evidence" value="ECO:0007669"/>
    <property type="project" value="InterPro"/>
</dbReference>
<dbReference type="GO" id="GO:0051775">
    <property type="term" value="P:response to redox state"/>
    <property type="evidence" value="ECO:0007669"/>
    <property type="project" value="InterPro"/>
</dbReference>
<dbReference type="PANTHER" id="PTHR35786:SF1">
    <property type="entry name" value="REDOX-SENSING TRANSCRIPTIONAL REPRESSOR REX 1"/>
    <property type="match status" value="1"/>
</dbReference>
<evidence type="ECO:0000256" key="1">
    <source>
        <dbReference type="ARBA" id="ARBA00022490"/>
    </source>
</evidence>
<dbReference type="InterPro" id="IPR036291">
    <property type="entry name" value="NAD(P)-bd_dom_sf"/>
</dbReference>
<keyword evidence="6 7" id="KW-0804">Transcription</keyword>
<dbReference type="NCBIfam" id="NF003989">
    <property type="entry name" value="PRK05472.1-3"/>
    <property type="match status" value="1"/>
</dbReference>
<dbReference type="SUPFAM" id="SSF46785">
    <property type="entry name" value="Winged helix' DNA-binding domain"/>
    <property type="match status" value="1"/>
</dbReference>
<comment type="function">
    <text evidence="7">Modulates transcription in response to changes in cellular NADH/NAD(+) redox state.</text>
</comment>
<dbReference type="Gene3D" id="3.40.50.720">
    <property type="entry name" value="NAD(P)-binding Rossmann-like Domain"/>
    <property type="match status" value="1"/>
</dbReference>
<dbReference type="Pfam" id="PF06971">
    <property type="entry name" value="Put_DNA-bind_N"/>
    <property type="match status" value="1"/>
</dbReference>
<dbReference type="NCBIfam" id="NF003993">
    <property type="entry name" value="PRK05472.2-2"/>
    <property type="match status" value="1"/>
</dbReference>
<dbReference type="SMART" id="SM00881">
    <property type="entry name" value="CoA_binding"/>
    <property type="match status" value="1"/>
</dbReference>
<dbReference type="InterPro" id="IPR058236">
    <property type="entry name" value="Rex_actinobacterial-type"/>
</dbReference>
<dbReference type="Gene3D" id="1.10.10.10">
    <property type="entry name" value="Winged helix-like DNA-binding domain superfamily/Winged helix DNA-binding domain"/>
    <property type="match status" value="1"/>
</dbReference>
<comment type="subunit">
    <text evidence="7">Homodimer.</text>
</comment>
<reference evidence="9 10" key="1">
    <citation type="journal article" date="2016" name="Nat. Commun.">
        <title>Thousands of microbial genomes shed light on interconnected biogeochemical processes in an aquifer system.</title>
        <authorList>
            <person name="Anantharaman K."/>
            <person name="Brown C.T."/>
            <person name="Hug L.A."/>
            <person name="Sharon I."/>
            <person name="Castelle C.J."/>
            <person name="Probst A.J."/>
            <person name="Thomas B.C."/>
            <person name="Singh A."/>
            <person name="Wilkins M.J."/>
            <person name="Karaoz U."/>
            <person name="Brodie E.L."/>
            <person name="Williams K.H."/>
            <person name="Hubbard S.S."/>
            <person name="Banfield J.F."/>
        </authorList>
    </citation>
    <scope>NUCLEOTIDE SEQUENCE [LARGE SCALE GENOMIC DNA]</scope>
</reference>
<evidence type="ECO:0000256" key="5">
    <source>
        <dbReference type="ARBA" id="ARBA00023125"/>
    </source>
</evidence>
<keyword evidence="1 7" id="KW-0963">Cytoplasm</keyword>
<protein>
    <recommendedName>
        <fullName evidence="7">Redox-sensing transcriptional repressor Rex</fullName>
    </recommendedName>
</protein>
<dbReference type="GO" id="GO:0003700">
    <property type="term" value="F:DNA-binding transcription factor activity"/>
    <property type="evidence" value="ECO:0007669"/>
    <property type="project" value="UniProtKB-UniRule"/>
</dbReference>
<evidence type="ECO:0000256" key="3">
    <source>
        <dbReference type="ARBA" id="ARBA00023015"/>
    </source>
</evidence>
<dbReference type="GO" id="GO:0005737">
    <property type="term" value="C:cytoplasm"/>
    <property type="evidence" value="ECO:0007669"/>
    <property type="project" value="UniProtKB-SubCell"/>
</dbReference>
<dbReference type="SUPFAM" id="SSF51735">
    <property type="entry name" value="NAD(P)-binding Rossmann-fold domains"/>
    <property type="match status" value="1"/>
</dbReference>
<comment type="caution">
    <text evidence="9">The sequence shown here is derived from an EMBL/GenBank/DDBJ whole genome shotgun (WGS) entry which is preliminary data.</text>
</comment>
<dbReference type="PANTHER" id="PTHR35786">
    <property type="entry name" value="REDOX-SENSING TRANSCRIPTIONAL REPRESSOR REX"/>
    <property type="match status" value="1"/>
</dbReference>
<feature type="DNA-binding region" description="H-T-H motif" evidence="7">
    <location>
        <begin position="15"/>
        <end position="54"/>
    </location>
</feature>
<dbReference type="InterPro" id="IPR036390">
    <property type="entry name" value="WH_DNA-bd_sf"/>
</dbReference>
<dbReference type="InterPro" id="IPR003781">
    <property type="entry name" value="CoA-bd"/>
</dbReference>
<evidence type="ECO:0000256" key="6">
    <source>
        <dbReference type="ARBA" id="ARBA00023163"/>
    </source>
</evidence>
<feature type="domain" description="CoA-binding" evidence="8">
    <location>
        <begin position="78"/>
        <end position="179"/>
    </location>
</feature>
<keyword evidence="3 7" id="KW-0805">Transcription regulation</keyword>
<feature type="binding site" evidence="7">
    <location>
        <begin position="89"/>
        <end position="94"/>
    </location>
    <ligand>
        <name>NAD(+)</name>
        <dbReference type="ChEBI" id="CHEBI:57540"/>
    </ligand>
</feature>
<gene>
    <name evidence="7" type="primary">rex</name>
    <name evidence="9" type="ORF">A2462_08175</name>
</gene>
<evidence type="ECO:0000256" key="2">
    <source>
        <dbReference type="ARBA" id="ARBA00022491"/>
    </source>
</evidence>
<dbReference type="AlphaFoldDB" id="A0A1F4TNP3"/>
<evidence type="ECO:0000256" key="7">
    <source>
        <dbReference type="HAMAP-Rule" id="MF_01131"/>
    </source>
</evidence>
<keyword evidence="5 7" id="KW-0238">DNA-binding</keyword>
<dbReference type="Proteomes" id="UP000177309">
    <property type="component" value="Unassembled WGS sequence"/>
</dbReference>
<evidence type="ECO:0000313" key="9">
    <source>
        <dbReference type="EMBL" id="OGC34189.1"/>
    </source>
</evidence>
<dbReference type="NCBIfam" id="NF003996">
    <property type="entry name" value="PRK05472.2-5"/>
    <property type="match status" value="1"/>
</dbReference>
<accession>A0A1F4TNP3</accession>
<keyword evidence="2 7" id="KW-0678">Repressor</keyword>
<evidence type="ECO:0000313" key="10">
    <source>
        <dbReference type="Proteomes" id="UP000177309"/>
    </source>
</evidence>
<proteinExistence type="inferred from homology"/>
<dbReference type="HAMAP" id="MF_01131">
    <property type="entry name" value="Rex"/>
    <property type="match status" value="1"/>
</dbReference>